<keyword evidence="2" id="KW-0238">DNA-binding</keyword>
<dbReference type="InterPro" id="IPR050707">
    <property type="entry name" value="HTH_MetabolicPath_Reg"/>
</dbReference>
<organism evidence="6 7">
    <name type="scientific">Advenella kashmirensis</name>
    <dbReference type="NCBI Taxonomy" id="310575"/>
    <lineage>
        <taxon>Bacteria</taxon>
        <taxon>Pseudomonadati</taxon>
        <taxon>Pseudomonadota</taxon>
        <taxon>Betaproteobacteria</taxon>
        <taxon>Burkholderiales</taxon>
        <taxon>Alcaligenaceae</taxon>
    </lineage>
</organism>
<keyword evidence="3" id="KW-0804">Transcription</keyword>
<dbReference type="Gene3D" id="1.10.10.10">
    <property type="entry name" value="Winged helix-like DNA-binding domain superfamily/Winged helix DNA-binding domain"/>
    <property type="match status" value="1"/>
</dbReference>
<dbReference type="Gene3D" id="3.30.450.40">
    <property type="match status" value="2"/>
</dbReference>
<dbReference type="PROSITE" id="PS51077">
    <property type="entry name" value="HTH_ICLR"/>
    <property type="match status" value="1"/>
</dbReference>
<keyword evidence="1" id="KW-0805">Transcription regulation</keyword>
<dbReference type="SMART" id="SM00346">
    <property type="entry name" value="HTH_ICLR"/>
    <property type="match status" value="1"/>
</dbReference>
<dbReference type="PANTHER" id="PTHR30136:SF39">
    <property type="entry name" value="TRANSCRIPTIONAL REGULATORY PROTEIN"/>
    <property type="match status" value="1"/>
</dbReference>
<dbReference type="PROSITE" id="PS51078">
    <property type="entry name" value="ICLR_ED"/>
    <property type="match status" value="1"/>
</dbReference>
<dbReference type="SUPFAM" id="SSF46785">
    <property type="entry name" value="Winged helix' DNA-binding domain"/>
    <property type="match status" value="1"/>
</dbReference>
<dbReference type="InterPro" id="IPR036390">
    <property type="entry name" value="WH_DNA-bd_sf"/>
</dbReference>
<dbReference type="GO" id="GO:0003700">
    <property type="term" value="F:DNA-binding transcription factor activity"/>
    <property type="evidence" value="ECO:0007669"/>
    <property type="project" value="TreeGrafter"/>
</dbReference>
<dbReference type="InterPro" id="IPR036388">
    <property type="entry name" value="WH-like_DNA-bd_sf"/>
</dbReference>
<evidence type="ECO:0000313" key="6">
    <source>
        <dbReference type="EMBL" id="HBP28366.1"/>
    </source>
</evidence>
<dbReference type="PANTHER" id="PTHR30136">
    <property type="entry name" value="HELIX-TURN-HELIX TRANSCRIPTIONAL REGULATOR, ICLR FAMILY"/>
    <property type="match status" value="1"/>
</dbReference>
<dbReference type="InterPro" id="IPR029016">
    <property type="entry name" value="GAF-like_dom_sf"/>
</dbReference>
<evidence type="ECO:0000256" key="2">
    <source>
        <dbReference type="ARBA" id="ARBA00023125"/>
    </source>
</evidence>
<dbReference type="Pfam" id="PF01614">
    <property type="entry name" value="IclR_C"/>
    <property type="match status" value="2"/>
</dbReference>
<dbReference type="GO" id="GO:0003677">
    <property type="term" value="F:DNA binding"/>
    <property type="evidence" value="ECO:0007669"/>
    <property type="project" value="UniProtKB-KW"/>
</dbReference>
<proteinExistence type="predicted"/>
<dbReference type="SUPFAM" id="SSF55781">
    <property type="entry name" value="GAF domain-like"/>
    <property type="match status" value="1"/>
</dbReference>
<dbReference type="InterPro" id="IPR005471">
    <property type="entry name" value="Tscrpt_reg_IclR_N"/>
</dbReference>
<dbReference type="AlphaFoldDB" id="A0A356LBJ8"/>
<evidence type="ECO:0000256" key="3">
    <source>
        <dbReference type="ARBA" id="ARBA00023163"/>
    </source>
</evidence>
<dbReference type="Pfam" id="PF09339">
    <property type="entry name" value="HTH_IclR"/>
    <property type="match status" value="1"/>
</dbReference>
<comment type="caution">
    <text evidence="6">The sequence shown here is derived from an EMBL/GenBank/DDBJ whole genome shotgun (WGS) entry which is preliminary data.</text>
</comment>
<dbReference type="EMBL" id="DOEK01000004">
    <property type="protein sequence ID" value="HBP28366.1"/>
    <property type="molecule type" value="Genomic_DNA"/>
</dbReference>
<evidence type="ECO:0000259" key="4">
    <source>
        <dbReference type="PROSITE" id="PS51077"/>
    </source>
</evidence>
<gene>
    <name evidence="6" type="ORF">DD666_02990</name>
</gene>
<evidence type="ECO:0000259" key="5">
    <source>
        <dbReference type="PROSITE" id="PS51078"/>
    </source>
</evidence>
<feature type="domain" description="HTH iclR-type" evidence="4">
    <location>
        <begin position="14"/>
        <end position="75"/>
    </location>
</feature>
<sequence length="250" mass="27579">MKNKKDQEKDGENVIAVSRAISLLESFLPDDEYLSLLQLSTRTQLHKSTVLRIARTLAHHRYLVQREDGAWRLGPAAGWLGARYRSSFDVSAAVEPVLQELSALSSESSTFFVQEGEARICLYRIEGPQAIRFHISVGQVLPLDKGSPGKVILAFSGQPGRQYDAIRRQGYYISIGERDQDVASISAPVYGVNWKLLGAISISGPSSRLSRVILKGYAETLITKANRLSLALGGKHKGLPPSPQRTTWHP</sequence>
<protein>
    <submittedName>
        <fullName evidence="6">IclR family transcriptional regulator</fullName>
    </submittedName>
</protein>
<evidence type="ECO:0000313" key="7">
    <source>
        <dbReference type="Proteomes" id="UP000264036"/>
    </source>
</evidence>
<evidence type="ECO:0000256" key="1">
    <source>
        <dbReference type="ARBA" id="ARBA00023015"/>
    </source>
</evidence>
<dbReference type="Proteomes" id="UP000264036">
    <property type="component" value="Unassembled WGS sequence"/>
</dbReference>
<feature type="domain" description="IclR-ED" evidence="5">
    <location>
        <begin position="76"/>
        <end position="234"/>
    </location>
</feature>
<reference evidence="6 7" key="1">
    <citation type="journal article" date="2018" name="Nat. Biotechnol.">
        <title>A standardized bacterial taxonomy based on genome phylogeny substantially revises the tree of life.</title>
        <authorList>
            <person name="Parks D.H."/>
            <person name="Chuvochina M."/>
            <person name="Waite D.W."/>
            <person name="Rinke C."/>
            <person name="Skarshewski A."/>
            <person name="Chaumeil P.A."/>
            <person name="Hugenholtz P."/>
        </authorList>
    </citation>
    <scope>NUCLEOTIDE SEQUENCE [LARGE SCALE GENOMIC DNA]</scope>
    <source>
        <strain evidence="6">UBA10707</strain>
    </source>
</reference>
<dbReference type="InterPro" id="IPR014757">
    <property type="entry name" value="Tscrpt_reg_IclR_C"/>
</dbReference>
<name>A0A356LBJ8_9BURK</name>
<dbReference type="GO" id="GO:0045892">
    <property type="term" value="P:negative regulation of DNA-templated transcription"/>
    <property type="evidence" value="ECO:0007669"/>
    <property type="project" value="TreeGrafter"/>
</dbReference>
<accession>A0A356LBJ8</accession>